<feature type="region of interest" description="Disordered" evidence="6">
    <location>
        <begin position="269"/>
        <end position="306"/>
    </location>
</feature>
<evidence type="ECO:0000313" key="9">
    <source>
        <dbReference type="Proteomes" id="UP000289886"/>
    </source>
</evidence>
<gene>
    <name evidence="8" type="ORF">EOD39_19960</name>
</gene>
<dbReference type="Pfam" id="PF09745">
    <property type="entry name" value="NSRP1_N"/>
    <property type="match status" value="1"/>
</dbReference>
<keyword evidence="9" id="KW-1185">Reference proteome</keyword>
<feature type="region of interest" description="Disordered" evidence="6">
    <location>
        <begin position="60"/>
        <end position="84"/>
    </location>
</feature>
<dbReference type="PANTHER" id="PTHR31938">
    <property type="entry name" value="NUCLEAR SPECKLE SPLICING REGULATORY PROTEIN 1"/>
    <property type="match status" value="1"/>
</dbReference>
<evidence type="ECO:0000313" key="8">
    <source>
        <dbReference type="EMBL" id="RXM92597.1"/>
    </source>
</evidence>
<feature type="compositionally biased region" description="Polar residues" evidence="6">
    <location>
        <begin position="153"/>
        <end position="165"/>
    </location>
</feature>
<evidence type="ECO:0000259" key="7">
    <source>
        <dbReference type="PROSITE" id="PS50222"/>
    </source>
</evidence>
<evidence type="ECO:0000256" key="5">
    <source>
        <dbReference type="SAM" id="Coils"/>
    </source>
</evidence>
<dbReference type="GO" id="GO:0005509">
    <property type="term" value="F:calcium ion binding"/>
    <property type="evidence" value="ECO:0007669"/>
    <property type="project" value="InterPro"/>
</dbReference>
<feature type="compositionally biased region" description="Basic and acidic residues" evidence="6">
    <location>
        <begin position="137"/>
        <end position="151"/>
    </location>
</feature>
<comment type="similarity">
    <text evidence="1">Belongs to the NSRP1 family.</text>
</comment>
<evidence type="ECO:0000256" key="1">
    <source>
        <dbReference type="ARBA" id="ARBA00010126"/>
    </source>
</evidence>
<sequence length="456" mass="51363">QTRLEMQKALEQDASVYEYDSVYEELQKKKEESSAKGLAGADKKPKYIANLLRAVELRKKEQDRRNERKIQLEREAEGEQFQDKEAFVTSAYRSKLLETQEEEESERREAAIEAALDVKKQEDLSGFYRHLLNQTVGEEKLPDREKRRDPPVNESQSLRGHNPQDSQDKDDDCEIDSEGEEEQREKTKGGSSEASKAGAGAGGGSSGHPKRQYRQRSPSSESETRKEAVLAQRRLALDALFEKCDNEGSGLLERGELERALSRYKEGAEGGAISRGSMQLASSERVPGGAEPDREGTGERAPPPGQGWKLILDAQVNRKALELQQRKAAELKREREAGEKLERRVAVDMLASDWFTPDKQTAHTRAYLLEGLLPTLLPGLEKLLTEAGNRQLLEERAPGGQAGAEQEFNPINYLAQHLMRNHPKICPSDPSHPYTRGLRQVLQQLKEEQVDLEDNR</sequence>
<feature type="coiled-coil region" evidence="5">
    <location>
        <begin position="314"/>
        <end position="341"/>
    </location>
</feature>
<feature type="domain" description="EF-hand" evidence="7">
    <location>
        <begin position="232"/>
        <end position="267"/>
    </location>
</feature>
<organism evidence="8 9">
    <name type="scientific">Acipenser ruthenus</name>
    <name type="common">Sterlet sturgeon</name>
    <dbReference type="NCBI Taxonomy" id="7906"/>
    <lineage>
        <taxon>Eukaryota</taxon>
        <taxon>Metazoa</taxon>
        <taxon>Chordata</taxon>
        <taxon>Craniata</taxon>
        <taxon>Vertebrata</taxon>
        <taxon>Euteleostomi</taxon>
        <taxon>Actinopterygii</taxon>
        <taxon>Chondrostei</taxon>
        <taxon>Acipenseriformes</taxon>
        <taxon>Acipenseridae</taxon>
        <taxon>Acipenser</taxon>
    </lineage>
</organism>
<evidence type="ECO:0000256" key="2">
    <source>
        <dbReference type="ARBA" id="ARBA00020556"/>
    </source>
</evidence>
<evidence type="ECO:0000256" key="3">
    <source>
        <dbReference type="ARBA" id="ARBA00023054"/>
    </source>
</evidence>
<feature type="compositionally biased region" description="Acidic residues" evidence="6">
    <location>
        <begin position="168"/>
        <end position="182"/>
    </location>
</feature>
<protein>
    <recommendedName>
        <fullName evidence="2">Nuclear speckle splicing regulatory protein 1</fullName>
    </recommendedName>
    <alternativeName>
        <fullName evidence="4">Coiled-coil domain-containing protein 55</fullName>
    </alternativeName>
</protein>
<feature type="region of interest" description="Disordered" evidence="6">
    <location>
        <begin position="133"/>
        <end position="228"/>
    </location>
</feature>
<dbReference type="PANTHER" id="PTHR31938:SF4">
    <property type="entry name" value="NUCLEAR SPECKLE SPLICING REGULATORY PROTEIN 1"/>
    <property type="match status" value="1"/>
</dbReference>
<dbReference type="AlphaFoldDB" id="A0A444UWT0"/>
<dbReference type="InterPro" id="IPR018612">
    <property type="entry name" value="NSRP1_N"/>
</dbReference>
<dbReference type="GO" id="GO:0000381">
    <property type="term" value="P:regulation of alternative mRNA splicing, via spliceosome"/>
    <property type="evidence" value="ECO:0007669"/>
    <property type="project" value="InterPro"/>
</dbReference>
<evidence type="ECO:0000256" key="4">
    <source>
        <dbReference type="ARBA" id="ARBA00030718"/>
    </source>
</evidence>
<dbReference type="Proteomes" id="UP000289886">
    <property type="component" value="Unassembled WGS sequence"/>
</dbReference>
<reference evidence="8 9" key="1">
    <citation type="submission" date="2019-01" db="EMBL/GenBank/DDBJ databases">
        <title>Draft Genome and Complete Hox-Cluster Characterization of the Sterlet Sturgeon (Acipenser ruthenus).</title>
        <authorList>
            <person name="Wei Q."/>
        </authorList>
    </citation>
    <scope>NUCLEOTIDE SEQUENCE [LARGE SCALE GENOMIC DNA]</scope>
    <source>
        <strain evidence="8">WHYD16114868_AA</strain>
        <tissue evidence="8">Blood</tissue>
    </source>
</reference>
<comment type="caution">
    <text evidence="8">The sequence shown here is derived from an EMBL/GenBank/DDBJ whole genome shotgun (WGS) entry which is preliminary data.</text>
</comment>
<proteinExistence type="inferred from homology"/>
<feature type="non-terminal residue" evidence="8">
    <location>
        <position position="1"/>
    </location>
</feature>
<dbReference type="InterPro" id="IPR042816">
    <property type="entry name" value="Nsrp1"/>
</dbReference>
<dbReference type="EMBL" id="SCEB01005993">
    <property type="protein sequence ID" value="RXM92597.1"/>
    <property type="molecule type" value="Genomic_DNA"/>
</dbReference>
<evidence type="ECO:0000256" key="6">
    <source>
        <dbReference type="SAM" id="MobiDB-lite"/>
    </source>
</evidence>
<accession>A0A444UWT0</accession>
<name>A0A444UWT0_ACIRT</name>
<dbReference type="PROSITE" id="PS50222">
    <property type="entry name" value="EF_HAND_2"/>
    <property type="match status" value="1"/>
</dbReference>
<dbReference type="InterPro" id="IPR002048">
    <property type="entry name" value="EF_hand_dom"/>
</dbReference>
<feature type="compositionally biased region" description="Low complexity" evidence="6">
    <location>
        <begin position="189"/>
        <end position="198"/>
    </location>
</feature>
<keyword evidence="3 5" id="KW-0175">Coiled coil</keyword>